<dbReference type="RefSeq" id="WP_191980190.1">
    <property type="nucleotide sequence ID" value="NZ_AZGO01000026.1"/>
</dbReference>
<dbReference type="AlphaFoldDB" id="A0A922PVR6"/>
<organism evidence="1 2">
    <name type="scientific">Limosilactobacillus pontis DSM 8475</name>
    <dbReference type="NCBI Taxonomy" id="1423794"/>
    <lineage>
        <taxon>Bacteria</taxon>
        <taxon>Bacillati</taxon>
        <taxon>Bacillota</taxon>
        <taxon>Bacilli</taxon>
        <taxon>Lactobacillales</taxon>
        <taxon>Lactobacillaceae</taxon>
        <taxon>Limosilactobacillus</taxon>
    </lineage>
</organism>
<comment type="caution">
    <text evidence="1">The sequence shown here is derived from an EMBL/GenBank/DDBJ whole genome shotgun (WGS) entry which is preliminary data.</text>
</comment>
<protein>
    <submittedName>
        <fullName evidence="1">Uncharacterized protein</fullName>
    </submittedName>
</protein>
<reference evidence="1 2" key="1">
    <citation type="journal article" date="2015" name="Genome Announc.">
        <title>Expanding the biotechnology potential of lactobacilli through comparative genomics of 213 strains and associated genera.</title>
        <authorList>
            <person name="Sun Z."/>
            <person name="Harris H.M."/>
            <person name="McCann A."/>
            <person name="Guo C."/>
            <person name="Argimon S."/>
            <person name="Zhang W."/>
            <person name="Yang X."/>
            <person name="Jeffery I.B."/>
            <person name="Cooney J.C."/>
            <person name="Kagawa T.F."/>
            <person name="Liu W."/>
            <person name="Song Y."/>
            <person name="Salvetti E."/>
            <person name="Wrobel A."/>
            <person name="Rasinkangas P."/>
            <person name="Parkhill J."/>
            <person name="Rea M.C."/>
            <person name="O'Sullivan O."/>
            <person name="Ritari J."/>
            <person name="Douillard F.P."/>
            <person name="Paul Ross R."/>
            <person name="Yang R."/>
            <person name="Briner A.E."/>
            <person name="Felis G.E."/>
            <person name="de Vos W.M."/>
            <person name="Barrangou R."/>
            <person name="Klaenhammer T.R."/>
            <person name="Caufield P.W."/>
            <person name="Cui Y."/>
            <person name="Zhang H."/>
            <person name="O'Toole P.W."/>
        </authorList>
    </citation>
    <scope>NUCLEOTIDE SEQUENCE [LARGE SCALE GENOMIC DNA]</scope>
    <source>
        <strain evidence="1 2">DSM 8475</strain>
    </source>
</reference>
<dbReference type="EMBL" id="AZGO01000026">
    <property type="protein sequence ID" value="KRM37628.1"/>
    <property type="molecule type" value="Genomic_DNA"/>
</dbReference>
<dbReference type="Proteomes" id="UP000051085">
    <property type="component" value="Unassembled WGS sequence"/>
</dbReference>
<dbReference type="GeneID" id="87979666"/>
<evidence type="ECO:0000313" key="1">
    <source>
        <dbReference type="EMBL" id="KRM37628.1"/>
    </source>
</evidence>
<accession>A0A922PVR6</accession>
<name>A0A922PVR6_9LACO</name>
<sequence length="237" mass="27658">MKKTKFIDLTKMDKLRIDEETGAFHPNWDNTILMTAYDAERTFLLTRDGRNLLLTQPLRDVLHCFARDNDIDEYERQAIYKMVGAHKGRGYIAGHHRLVPTHGTTNANVVYYMAHWLDGNGTSANGQLMIASFHGRKRIYRISIDTSLKTLDRLLKAANQAASCQLDGLDWLMYNYGVKTVNKKKSVRYHHNIRDKCRCAHHRIQCAWMITLIRHILSDYLSEEEIREIIKKIKRNI</sequence>
<proteinExistence type="predicted"/>
<gene>
    <name evidence="1" type="ORF">FD34_GL001248</name>
</gene>
<evidence type="ECO:0000313" key="2">
    <source>
        <dbReference type="Proteomes" id="UP000051085"/>
    </source>
</evidence>